<protein>
    <submittedName>
        <fullName evidence="1">Uncharacterized protein</fullName>
    </submittedName>
</protein>
<name>A0A419VUW9_9EURY</name>
<dbReference type="EMBL" id="RAPO01000011">
    <property type="protein sequence ID" value="RKD85915.1"/>
    <property type="molecule type" value="Genomic_DNA"/>
</dbReference>
<reference evidence="1 2" key="1">
    <citation type="submission" date="2018-09" db="EMBL/GenBank/DDBJ databases">
        <title>Genomic Encyclopedia of Archaeal and Bacterial Type Strains, Phase II (KMG-II): from individual species to whole genera.</title>
        <authorList>
            <person name="Goeker M."/>
        </authorList>
    </citation>
    <scope>NUCLEOTIDE SEQUENCE [LARGE SCALE GENOMIC DNA]</scope>
    <source>
        <strain evidence="1 2">DSM 13151</strain>
    </source>
</reference>
<evidence type="ECO:0000313" key="1">
    <source>
        <dbReference type="EMBL" id="RKD85915.1"/>
    </source>
</evidence>
<accession>A0A419VUW9</accession>
<comment type="caution">
    <text evidence="1">The sequence shown here is derived from an EMBL/GenBank/DDBJ whole genome shotgun (WGS) entry which is preliminary data.</text>
</comment>
<gene>
    <name evidence="1" type="ORF">ATJ93_4687</name>
</gene>
<dbReference type="RefSeq" id="WP_120246951.1">
    <property type="nucleotide sequence ID" value="NZ_RAPO01000011.1"/>
</dbReference>
<dbReference type="AlphaFoldDB" id="A0A419VUW9"/>
<dbReference type="Proteomes" id="UP000283805">
    <property type="component" value="Unassembled WGS sequence"/>
</dbReference>
<organism evidence="1 2">
    <name type="scientific">Halopiger aswanensis</name>
    <dbReference type="NCBI Taxonomy" id="148449"/>
    <lineage>
        <taxon>Archaea</taxon>
        <taxon>Methanobacteriati</taxon>
        <taxon>Methanobacteriota</taxon>
        <taxon>Stenosarchaea group</taxon>
        <taxon>Halobacteria</taxon>
        <taxon>Halobacteriales</taxon>
        <taxon>Natrialbaceae</taxon>
        <taxon>Halopiger</taxon>
    </lineage>
</organism>
<sequence>MTSNSQDPDKIAEVLLDKQDGEKIVLHLDDGTELPVSIRRPLHLPSSVDDDVDGGSLRYAVEADDDAVNRLDLPDPEGLVAAEEVAGGSWNRSRVEFREIEHSEDDTKEFGAVAMAREIEAVDV</sequence>
<evidence type="ECO:0000313" key="2">
    <source>
        <dbReference type="Proteomes" id="UP000283805"/>
    </source>
</evidence>
<keyword evidence="2" id="KW-1185">Reference proteome</keyword>
<proteinExistence type="predicted"/>
<dbReference type="OrthoDB" id="203659at2157"/>